<sequence>MAVNDRQAVESCIEKGDLCKLLRLPEVLDDFSEASIIKSIEWLLKVDEKHIEKASKNVQYNDISKGVPWLGEDVDAPFTDKKCYALNVMLGQKFSPQFLQEEARSMSFDSVLILIKYLQFLLTWLPSVEEQSQCLPTLEQIIDWLDALVDGHFQQLKLAEDANSILESLHQQVTVMANWQLESKTLQGTLSELNRRFEEQQKNMKMGDYCIEVISF</sequence>
<feature type="coiled-coil region" evidence="1">
    <location>
        <begin position="176"/>
        <end position="203"/>
    </location>
</feature>
<organism evidence="3 4">
    <name type="scientific">Lymnaea stagnalis</name>
    <name type="common">Great pond snail</name>
    <name type="synonym">Helix stagnalis</name>
    <dbReference type="NCBI Taxonomy" id="6523"/>
    <lineage>
        <taxon>Eukaryota</taxon>
        <taxon>Metazoa</taxon>
        <taxon>Spiralia</taxon>
        <taxon>Lophotrochozoa</taxon>
        <taxon>Mollusca</taxon>
        <taxon>Gastropoda</taxon>
        <taxon>Heterobranchia</taxon>
        <taxon>Euthyneura</taxon>
        <taxon>Panpulmonata</taxon>
        <taxon>Hygrophila</taxon>
        <taxon>Lymnaeoidea</taxon>
        <taxon>Lymnaeidae</taxon>
        <taxon>Lymnaea</taxon>
    </lineage>
</organism>
<dbReference type="PANTHER" id="PTHR15633">
    <property type="entry name" value="NUCLEOLAR PROTEIN 11"/>
    <property type="match status" value="1"/>
</dbReference>
<comment type="caution">
    <text evidence="3">The sequence shown here is derived from an EMBL/GenBank/DDBJ whole genome shotgun (WGS) entry which is preliminary data.</text>
</comment>
<feature type="domain" description="Nucleolar protein 11 C-terminal" evidence="2">
    <location>
        <begin position="66"/>
        <end position="214"/>
    </location>
</feature>
<keyword evidence="1" id="KW-0175">Coiled coil</keyword>
<dbReference type="EMBL" id="CAXITT010000017">
    <property type="protein sequence ID" value="CAL1527393.1"/>
    <property type="molecule type" value="Genomic_DNA"/>
</dbReference>
<proteinExistence type="predicted"/>
<keyword evidence="4" id="KW-1185">Reference proteome</keyword>
<accession>A0AAV2H1A4</accession>
<protein>
    <recommendedName>
        <fullName evidence="2">Nucleolar protein 11 C-terminal domain-containing protein</fullName>
    </recommendedName>
</protein>
<evidence type="ECO:0000313" key="4">
    <source>
        <dbReference type="Proteomes" id="UP001497497"/>
    </source>
</evidence>
<gene>
    <name evidence="3" type="ORF">GSLYS_00001570001</name>
</gene>
<dbReference type="InterPro" id="IPR042859">
    <property type="entry name" value="NOL11"/>
</dbReference>
<dbReference type="InterPro" id="IPR048897">
    <property type="entry name" value="Nol11_C"/>
</dbReference>
<dbReference type="GO" id="GO:0030490">
    <property type="term" value="P:maturation of SSU-rRNA"/>
    <property type="evidence" value="ECO:0007669"/>
    <property type="project" value="InterPro"/>
</dbReference>
<dbReference type="AlphaFoldDB" id="A0AAV2H1A4"/>
<evidence type="ECO:0000259" key="2">
    <source>
        <dbReference type="Pfam" id="PF20998"/>
    </source>
</evidence>
<dbReference type="GO" id="GO:0003723">
    <property type="term" value="F:RNA binding"/>
    <property type="evidence" value="ECO:0007669"/>
    <property type="project" value="TreeGrafter"/>
</dbReference>
<evidence type="ECO:0000313" key="3">
    <source>
        <dbReference type="EMBL" id="CAL1527393.1"/>
    </source>
</evidence>
<dbReference type="GO" id="GO:0005730">
    <property type="term" value="C:nucleolus"/>
    <property type="evidence" value="ECO:0007669"/>
    <property type="project" value="TreeGrafter"/>
</dbReference>
<dbReference type="Pfam" id="PF20998">
    <property type="entry name" value="Nol11_C"/>
    <property type="match status" value="1"/>
</dbReference>
<evidence type="ECO:0000256" key="1">
    <source>
        <dbReference type="SAM" id="Coils"/>
    </source>
</evidence>
<name>A0AAV2H1A4_LYMST</name>
<reference evidence="3 4" key="1">
    <citation type="submission" date="2024-04" db="EMBL/GenBank/DDBJ databases">
        <authorList>
            <consortium name="Genoscope - CEA"/>
            <person name="William W."/>
        </authorList>
    </citation>
    <scope>NUCLEOTIDE SEQUENCE [LARGE SCALE GENOMIC DNA]</scope>
</reference>
<dbReference type="Proteomes" id="UP001497497">
    <property type="component" value="Unassembled WGS sequence"/>
</dbReference>
<dbReference type="PANTHER" id="PTHR15633:SF2">
    <property type="entry name" value="NUCLEOLAR PROTEIN 11"/>
    <property type="match status" value="1"/>
</dbReference>